<comment type="caution">
    <text evidence="1">The sequence shown here is derived from an EMBL/GenBank/DDBJ whole genome shotgun (WGS) entry which is preliminary data.</text>
</comment>
<dbReference type="Proteomes" id="UP001163603">
    <property type="component" value="Chromosome 12"/>
</dbReference>
<gene>
    <name evidence="1" type="ORF">Pint_11943</name>
</gene>
<evidence type="ECO:0000313" key="2">
    <source>
        <dbReference type="Proteomes" id="UP001163603"/>
    </source>
</evidence>
<accession>A0ACC0XM56</accession>
<proteinExistence type="predicted"/>
<name>A0ACC0XM56_9ROSI</name>
<dbReference type="EMBL" id="CM047747">
    <property type="protein sequence ID" value="KAJ0018832.1"/>
    <property type="molecule type" value="Genomic_DNA"/>
</dbReference>
<reference evidence="2" key="1">
    <citation type="journal article" date="2023" name="G3 (Bethesda)">
        <title>Genome assembly and association tests identify interacting loci associated with vigor, precocity, and sex in interspecific pistachio rootstocks.</title>
        <authorList>
            <person name="Palmer W."/>
            <person name="Jacygrad E."/>
            <person name="Sagayaradj S."/>
            <person name="Cavanaugh K."/>
            <person name="Han R."/>
            <person name="Bertier L."/>
            <person name="Beede B."/>
            <person name="Kafkas S."/>
            <person name="Golino D."/>
            <person name="Preece J."/>
            <person name="Michelmore R."/>
        </authorList>
    </citation>
    <scope>NUCLEOTIDE SEQUENCE [LARGE SCALE GENOMIC DNA]</scope>
</reference>
<protein>
    <submittedName>
        <fullName evidence="1">Uncharacterized protein</fullName>
    </submittedName>
</protein>
<evidence type="ECO:0000313" key="1">
    <source>
        <dbReference type="EMBL" id="KAJ0018832.1"/>
    </source>
</evidence>
<keyword evidence="2" id="KW-1185">Reference proteome</keyword>
<organism evidence="1 2">
    <name type="scientific">Pistacia integerrima</name>
    <dbReference type="NCBI Taxonomy" id="434235"/>
    <lineage>
        <taxon>Eukaryota</taxon>
        <taxon>Viridiplantae</taxon>
        <taxon>Streptophyta</taxon>
        <taxon>Embryophyta</taxon>
        <taxon>Tracheophyta</taxon>
        <taxon>Spermatophyta</taxon>
        <taxon>Magnoliopsida</taxon>
        <taxon>eudicotyledons</taxon>
        <taxon>Gunneridae</taxon>
        <taxon>Pentapetalae</taxon>
        <taxon>rosids</taxon>
        <taxon>malvids</taxon>
        <taxon>Sapindales</taxon>
        <taxon>Anacardiaceae</taxon>
        <taxon>Pistacia</taxon>
    </lineage>
</organism>
<sequence length="437" mass="50823">MAEKNAGYETKILCPCKDCRNLTHHGIDIVYEHLIIRRKDPTYTIWFHHGEIEDITETVSQVNSSDAFNLITSAYMGANHYASTSEERRDNDFTQSLEDAETPLYPGCAKYTKMFAIVALYKHKVMNGWTDNSFDGLLEMLGDMLLEHNVILKSVYSVRKFIKEFDLGYDKIHACANDCCLFRKEIKNLQCCPKCGSSRRKVDERTKKIRKGVRAKVLRYFPIIPRFRRMFKSPKMAEELQWHFKHKSEDGKMRHPVDSVTWDLINYKWPGFAEDPRNLRLGLAADGFNPFSNMSTTYSFWLVMLVTYNLLPWLCMKKENIMLTLLIPGPKQPGKDIDVYLQPLIEDLRELWNNGVNVYDSYTNSCFNLRAILMWTINDFPAYGNLSGCTTKGKVACPLYGNKTNAHWLKFSRKFCYMGHKRFLSPTHPFRKKKGLV</sequence>